<evidence type="ECO:0000313" key="3">
    <source>
        <dbReference type="Proteomes" id="UP001152173"/>
    </source>
</evidence>
<protein>
    <submittedName>
        <fullName evidence="2">Uncharacterized protein</fullName>
    </submittedName>
</protein>
<feature type="transmembrane region" description="Helical" evidence="1">
    <location>
        <begin position="54"/>
        <end position="71"/>
    </location>
</feature>
<keyword evidence="1" id="KW-1133">Transmembrane helix</keyword>
<proteinExistence type="predicted"/>
<keyword evidence="1" id="KW-0472">Membrane</keyword>
<evidence type="ECO:0000313" key="2">
    <source>
        <dbReference type="EMBL" id="MCZ8536309.1"/>
    </source>
</evidence>
<gene>
    <name evidence="2" type="ORF">M9R32_03740</name>
</gene>
<keyword evidence="3" id="KW-1185">Reference proteome</keyword>
<evidence type="ECO:0000256" key="1">
    <source>
        <dbReference type="SAM" id="Phobius"/>
    </source>
</evidence>
<organism evidence="2 3">
    <name type="scientific">Paenisporosarcina quisquiliarum</name>
    <dbReference type="NCBI Taxonomy" id="365346"/>
    <lineage>
        <taxon>Bacteria</taxon>
        <taxon>Bacillati</taxon>
        <taxon>Bacillota</taxon>
        <taxon>Bacilli</taxon>
        <taxon>Bacillales</taxon>
        <taxon>Caryophanaceae</taxon>
        <taxon>Paenisporosarcina</taxon>
    </lineage>
</organism>
<dbReference type="RefSeq" id="WP_269925408.1">
    <property type="nucleotide sequence ID" value="NZ_JAMKBJ010000002.1"/>
</dbReference>
<accession>A0A9X3RCL4</accession>
<comment type="caution">
    <text evidence="2">The sequence shown here is derived from an EMBL/GenBank/DDBJ whole genome shotgun (WGS) entry which is preliminary data.</text>
</comment>
<sequence length="115" mass="12793">MVISMMSSFAMAFYTRLLLPVDQPIFYLIPLIIGVYIGWKFGALVKAPASLNGIYNGAIGGIMGMMFAAVLQNPALCKIPIETEAMIAENMYILAFYIACLHVLVFQLVRYSFRV</sequence>
<keyword evidence="1" id="KW-0812">Transmembrane</keyword>
<dbReference type="Proteomes" id="UP001152173">
    <property type="component" value="Unassembled WGS sequence"/>
</dbReference>
<feature type="transmembrane region" description="Helical" evidence="1">
    <location>
        <begin position="91"/>
        <end position="109"/>
    </location>
</feature>
<dbReference type="EMBL" id="JAMKBJ010000002">
    <property type="protein sequence ID" value="MCZ8536309.1"/>
    <property type="molecule type" value="Genomic_DNA"/>
</dbReference>
<feature type="transmembrane region" description="Helical" evidence="1">
    <location>
        <begin position="25"/>
        <end position="42"/>
    </location>
</feature>
<dbReference type="AlphaFoldDB" id="A0A9X3RCL4"/>
<reference evidence="2" key="1">
    <citation type="submission" date="2022-05" db="EMBL/GenBank/DDBJ databases">
        <authorList>
            <person name="Colautti A."/>
            <person name="Iacumin L."/>
        </authorList>
    </citation>
    <scope>NUCLEOTIDE SEQUENCE</scope>
    <source>
        <strain evidence="2">SK 55</strain>
    </source>
</reference>
<name>A0A9X3RCL4_9BACL</name>